<dbReference type="SUPFAM" id="SSF47781">
    <property type="entry name" value="RuvA domain 2-like"/>
    <property type="match status" value="1"/>
</dbReference>
<reference evidence="1 2" key="1">
    <citation type="submission" date="2021-01" db="EMBL/GenBank/DDBJ databases">
        <title>Genomic Encyclopedia of Type Strains, Phase IV (KMG-IV): sequencing the most valuable type-strain genomes for metagenomic binning, comparative biology and taxonomic classification.</title>
        <authorList>
            <person name="Goeker M."/>
        </authorList>
    </citation>
    <scope>NUCLEOTIDE SEQUENCE [LARGE SCALE GENOMIC DNA]</scope>
    <source>
        <strain evidence="1 2">DSM 25540</strain>
    </source>
</reference>
<accession>A0ABS2PBF5</accession>
<sequence length="112" mass="12891">MLLINNRLLKSSPIFIMIVLLFGCTLGSENNTSITFSKEEQTDNCTAASIYINKDQKDKLMTIYQIGEERAEQILDLREQKLFNEFEDLIRIDGIGNEHLEAIEKKSDICFN</sequence>
<organism evidence="1 2">
    <name type="scientific">Geomicrobium sediminis</name>
    <dbReference type="NCBI Taxonomy" id="1347788"/>
    <lineage>
        <taxon>Bacteria</taxon>
        <taxon>Bacillati</taxon>
        <taxon>Bacillota</taxon>
        <taxon>Bacilli</taxon>
        <taxon>Bacillales</taxon>
        <taxon>Geomicrobium</taxon>
    </lineage>
</organism>
<keyword evidence="2" id="KW-1185">Reference proteome</keyword>
<dbReference type="Pfam" id="PF12836">
    <property type="entry name" value="HHH_3"/>
    <property type="match status" value="1"/>
</dbReference>
<name>A0ABS2PBF5_9BACL</name>
<dbReference type="RefSeq" id="WP_204696605.1">
    <property type="nucleotide sequence ID" value="NZ_JAFBEC010000003.1"/>
</dbReference>
<dbReference type="PROSITE" id="PS51257">
    <property type="entry name" value="PROKAR_LIPOPROTEIN"/>
    <property type="match status" value="1"/>
</dbReference>
<evidence type="ECO:0000313" key="2">
    <source>
        <dbReference type="Proteomes" id="UP000741863"/>
    </source>
</evidence>
<dbReference type="InterPro" id="IPR010994">
    <property type="entry name" value="RuvA_2-like"/>
</dbReference>
<protein>
    <submittedName>
        <fullName evidence="1">DNA uptake protein ComE-like DNA-binding protein</fullName>
    </submittedName>
</protein>
<dbReference type="Proteomes" id="UP000741863">
    <property type="component" value="Unassembled WGS sequence"/>
</dbReference>
<evidence type="ECO:0000313" key="1">
    <source>
        <dbReference type="EMBL" id="MBM7632410.1"/>
    </source>
</evidence>
<proteinExistence type="predicted"/>
<comment type="caution">
    <text evidence="1">The sequence shown here is derived from an EMBL/GenBank/DDBJ whole genome shotgun (WGS) entry which is preliminary data.</text>
</comment>
<dbReference type="Gene3D" id="1.10.150.320">
    <property type="entry name" value="Photosystem II 12 kDa extrinsic protein"/>
    <property type="match status" value="1"/>
</dbReference>
<gene>
    <name evidence="1" type="ORF">JOD17_001503</name>
</gene>
<dbReference type="EMBL" id="JAFBEC010000003">
    <property type="protein sequence ID" value="MBM7632410.1"/>
    <property type="molecule type" value="Genomic_DNA"/>
</dbReference>